<sequence length="439" mass="50795">MKNHSDFSPKQEVCCGTWPERRSERAVWLWVVFLHAWSHPPDLTTCWHAPEDVAPEETFFLVAAEGPMIPRVVVPQRVLRPSLPIIFYRQASTKSQPAPPTHTTLSPVVNYQQQYDDYQALGDQEKRKEENITNALRSLMNLGRTEDMKHLALKAIDRGELKDVNSWNLALYATRAYSGECLQVYEAMKSADVAPDVVSFTFVFESLQYFSRMAEAKEVAKDLESSRVKPNKVIYQEMMRLYIKNNYQSGLWPLYHHLKALRIRELEDSKKGTSQTTPQKDSEEEFSMLRERDGWKALDASVMSFLIDSLGRMMKPNLVHEILKDIKACHLGPTSDHYSCAIRTYLTFGKGMYPKVGEVFKMMEEERKGLDYSICRAFISKLRMVDMPSDRCREALQALGVRMDKNGRRQRISAEDRDLFIEFSSRILPHSLPENYPFE</sequence>
<reference evidence="2 3" key="1">
    <citation type="journal article" date="2018" name="Genome Biol. Evol.">
        <title>Multiple Roots of Fruiting Body Formation in Amoebozoa.</title>
        <authorList>
            <person name="Hillmann F."/>
            <person name="Forbes G."/>
            <person name="Novohradska S."/>
            <person name="Ferling I."/>
            <person name="Riege K."/>
            <person name="Groth M."/>
            <person name="Westermann M."/>
            <person name="Marz M."/>
            <person name="Spaller T."/>
            <person name="Winckler T."/>
            <person name="Schaap P."/>
            <person name="Glockner G."/>
        </authorList>
    </citation>
    <scope>NUCLEOTIDE SEQUENCE [LARGE SCALE GENOMIC DNA]</scope>
    <source>
        <strain evidence="2 3">Jena</strain>
    </source>
</reference>
<dbReference type="Gene3D" id="1.25.40.10">
    <property type="entry name" value="Tetratricopeptide repeat domain"/>
    <property type="match status" value="2"/>
</dbReference>
<proteinExistence type="predicted"/>
<dbReference type="STRING" id="1890364.A0A2P6MXY6"/>
<dbReference type="PANTHER" id="PTHR47447:SF17">
    <property type="entry name" value="OS12G0638900 PROTEIN"/>
    <property type="match status" value="1"/>
</dbReference>
<dbReference type="PANTHER" id="PTHR47447">
    <property type="entry name" value="OS03G0856100 PROTEIN"/>
    <property type="match status" value="1"/>
</dbReference>
<dbReference type="Proteomes" id="UP000241769">
    <property type="component" value="Unassembled WGS sequence"/>
</dbReference>
<name>A0A2P6MXY6_9EUKA</name>
<dbReference type="AlphaFoldDB" id="A0A2P6MXY6"/>
<dbReference type="InParanoid" id="A0A2P6MXY6"/>
<keyword evidence="1" id="KW-0677">Repeat</keyword>
<dbReference type="EMBL" id="MDYQ01000317">
    <property type="protein sequence ID" value="PRP76543.1"/>
    <property type="molecule type" value="Genomic_DNA"/>
</dbReference>
<comment type="caution">
    <text evidence="2">The sequence shown here is derived from an EMBL/GenBank/DDBJ whole genome shotgun (WGS) entry which is preliminary data.</text>
</comment>
<evidence type="ECO:0000313" key="3">
    <source>
        <dbReference type="Proteomes" id="UP000241769"/>
    </source>
</evidence>
<protein>
    <submittedName>
        <fullName evidence="2">Putative pentatricopeptide repeat-containing protein</fullName>
    </submittedName>
</protein>
<gene>
    <name evidence="2" type="ORF">PROFUN_15085</name>
</gene>
<keyword evidence="3" id="KW-1185">Reference proteome</keyword>
<organism evidence="2 3">
    <name type="scientific">Planoprotostelium fungivorum</name>
    <dbReference type="NCBI Taxonomy" id="1890364"/>
    <lineage>
        <taxon>Eukaryota</taxon>
        <taxon>Amoebozoa</taxon>
        <taxon>Evosea</taxon>
        <taxon>Variosea</taxon>
        <taxon>Cavosteliida</taxon>
        <taxon>Cavosteliaceae</taxon>
        <taxon>Planoprotostelium</taxon>
    </lineage>
</organism>
<accession>A0A2P6MXY6</accession>
<evidence type="ECO:0000313" key="2">
    <source>
        <dbReference type="EMBL" id="PRP76543.1"/>
    </source>
</evidence>
<evidence type="ECO:0000256" key="1">
    <source>
        <dbReference type="ARBA" id="ARBA00022737"/>
    </source>
</evidence>
<dbReference type="InterPro" id="IPR011990">
    <property type="entry name" value="TPR-like_helical_dom_sf"/>
</dbReference>